<evidence type="ECO:0000313" key="5">
    <source>
        <dbReference type="Proteomes" id="UP001202248"/>
    </source>
</evidence>
<keyword evidence="5" id="KW-1185">Reference proteome</keyword>
<dbReference type="EMBL" id="JAKWBL010000003">
    <property type="protein sequence ID" value="MCH5599142.1"/>
    <property type="molecule type" value="Genomic_DNA"/>
</dbReference>
<comment type="similarity">
    <text evidence="2">Belongs to the acylphosphatase family.</text>
</comment>
<dbReference type="EC" id="3.6.1.7" evidence="4"/>
<dbReference type="InterPro" id="IPR036046">
    <property type="entry name" value="Acylphosphatase-like_dom_sf"/>
</dbReference>
<dbReference type="Proteomes" id="UP001202248">
    <property type="component" value="Unassembled WGS sequence"/>
</dbReference>
<evidence type="ECO:0000259" key="3">
    <source>
        <dbReference type="PROSITE" id="PS51160"/>
    </source>
</evidence>
<dbReference type="Pfam" id="PF00708">
    <property type="entry name" value="Acylphosphatase"/>
    <property type="match status" value="1"/>
</dbReference>
<feature type="domain" description="Acylphosphatase-like" evidence="3">
    <location>
        <begin position="1"/>
        <end position="68"/>
    </location>
</feature>
<reference evidence="4 5" key="1">
    <citation type="submission" date="2022-02" db="EMBL/GenBank/DDBJ databases">
        <authorList>
            <person name="Min J."/>
        </authorList>
    </citation>
    <scope>NUCLEOTIDE SEQUENCE [LARGE SCALE GENOMIC DNA]</scope>
    <source>
        <strain evidence="4 5">GR10-1</strain>
    </source>
</reference>
<evidence type="ECO:0000313" key="4">
    <source>
        <dbReference type="EMBL" id="MCH5599142.1"/>
    </source>
</evidence>
<keyword evidence="4" id="KW-0378">Hydrolase</keyword>
<comment type="caution">
    <text evidence="4">The sequence shown here is derived from an EMBL/GenBank/DDBJ whole genome shotgun (WGS) entry which is preliminary data.</text>
</comment>
<evidence type="ECO:0000256" key="1">
    <source>
        <dbReference type="PROSITE-ProRule" id="PRU00520"/>
    </source>
</evidence>
<dbReference type="PROSITE" id="PS51160">
    <property type="entry name" value="ACYLPHOSPHATASE_3"/>
    <property type="match status" value="1"/>
</dbReference>
<dbReference type="Gene3D" id="3.30.70.100">
    <property type="match status" value="1"/>
</dbReference>
<protein>
    <submittedName>
        <fullName evidence="4">Acylphosphatase</fullName>
        <ecNumber evidence="4">3.6.1.7</ecNumber>
    </submittedName>
</protein>
<organism evidence="4 5">
    <name type="scientific">Niabella ginsengisoli</name>
    <dbReference type="NCBI Taxonomy" id="522298"/>
    <lineage>
        <taxon>Bacteria</taxon>
        <taxon>Pseudomonadati</taxon>
        <taxon>Bacteroidota</taxon>
        <taxon>Chitinophagia</taxon>
        <taxon>Chitinophagales</taxon>
        <taxon>Chitinophagaceae</taxon>
        <taxon>Niabella</taxon>
    </lineage>
</organism>
<name>A0ABS9SL81_9BACT</name>
<dbReference type="SUPFAM" id="SSF54975">
    <property type="entry name" value="Acylphosphatase/BLUF domain-like"/>
    <property type="match status" value="1"/>
</dbReference>
<dbReference type="GO" id="GO:0003998">
    <property type="term" value="F:acylphosphatase activity"/>
    <property type="evidence" value="ECO:0007669"/>
    <property type="project" value="UniProtKB-EC"/>
</dbReference>
<evidence type="ECO:0000256" key="2">
    <source>
        <dbReference type="RuleBase" id="RU004168"/>
    </source>
</evidence>
<comment type="caution">
    <text evidence="1">Lacks conserved residue(s) required for the propagation of feature annotation.</text>
</comment>
<accession>A0ABS9SL81</accession>
<proteinExistence type="inferred from homology"/>
<sequence>MQKANETGIVGTVRNLEDNHTVEIIATGNDNELAAFLNWCNEGSPKADVTGMEIVELALQEFENFSIL</sequence>
<gene>
    <name evidence="4" type="ORF">MKP09_15120</name>
</gene>
<dbReference type="InterPro" id="IPR001792">
    <property type="entry name" value="Acylphosphatase-like_dom"/>
</dbReference>